<evidence type="ECO:0000313" key="2">
    <source>
        <dbReference type="EMBL" id="KAK2551472.1"/>
    </source>
</evidence>
<dbReference type="Gene3D" id="2.60.120.10">
    <property type="entry name" value="Jelly Rolls"/>
    <property type="match status" value="1"/>
</dbReference>
<dbReference type="SUPFAM" id="SSF51197">
    <property type="entry name" value="Clavaminate synthase-like"/>
    <property type="match status" value="1"/>
</dbReference>
<sequence>MAYVLRVLRNSPLFIFCFSTALTLLASIRPALSEGLDEYSLLNITDQVSNSCILLGLQPADSAALVTILRQLSHAFKGEKLVNIGVLKEEYLSMIPWKSGTTLDLAEKNDLAFYRRKKIDRTCLMKPQWKNPPTAERYLGPRTTEKLVEFLNKNCATYRLLDGGLSVAGLRREKILRNLYRVPNSLDTNSINGPINIADKCERISMPSKEKFIEEYYFRSKPVVITGALKHWPALTKWTSKFLTERFGSKKVRVAFAPNGEYEGCEKASNFDNFKEFKFPEEVKSQLPFLDLVVVRPAFLEVLFSTFMEMLQSSNNTDISAYLEYSSIPSLLPELELDIREMPFIYGELKRRHLNIWLSNGNTLGKLHYDPFDNFLCQISGRKELFLYEPQQNSRLYEAHIQEASLAYNPDTKKFWRKELLESTSMVMSPVDILKPDYNRFPKFKEAHALNCTINEGDVLFMPSFWWHEVQSYPSENEPRNLAVNFWYEPFLTKEFPCATCKMEINDYYRHMLET</sequence>
<reference evidence="2" key="1">
    <citation type="journal article" date="2023" name="G3 (Bethesda)">
        <title>Whole genome assembly and annotation of the endangered Caribbean coral Acropora cervicornis.</title>
        <authorList>
            <person name="Selwyn J.D."/>
            <person name="Vollmer S.V."/>
        </authorList>
    </citation>
    <scope>NUCLEOTIDE SEQUENCE</scope>
    <source>
        <strain evidence="2">K2</strain>
    </source>
</reference>
<dbReference type="SMART" id="SM00558">
    <property type="entry name" value="JmjC"/>
    <property type="match status" value="1"/>
</dbReference>
<dbReference type="AlphaFoldDB" id="A0AAD9PYK1"/>
<keyword evidence="3" id="KW-1185">Reference proteome</keyword>
<dbReference type="InterPro" id="IPR041667">
    <property type="entry name" value="Cupin_8"/>
</dbReference>
<dbReference type="EMBL" id="JARQWQ010000097">
    <property type="protein sequence ID" value="KAK2551472.1"/>
    <property type="molecule type" value="Genomic_DNA"/>
</dbReference>
<dbReference type="InterPro" id="IPR014710">
    <property type="entry name" value="RmlC-like_jellyroll"/>
</dbReference>
<name>A0AAD9PYK1_ACRCE</name>
<dbReference type="PROSITE" id="PS51184">
    <property type="entry name" value="JMJC"/>
    <property type="match status" value="1"/>
</dbReference>
<dbReference type="Proteomes" id="UP001249851">
    <property type="component" value="Unassembled WGS sequence"/>
</dbReference>
<dbReference type="InterPro" id="IPR003347">
    <property type="entry name" value="JmjC_dom"/>
</dbReference>
<dbReference type="PANTHER" id="PTHR12461">
    <property type="entry name" value="HYPOXIA-INDUCIBLE FACTOR 1 ALPHA INHIBITOR-RELATED"/>
    <property type="match status" value="1"/>
</dbReference>
<feature type="domain" description="JmjC" evidence="1">
    <location>
        <begin position="312"/>
        <end position="503"/>
    </location>
</feature>
<gene>
    <name evidence="2" type="ORF">P5673_027657</name>
</gene>
<accession>A0AAD9PYK1</accession>
<organism evidence="2 3">
    <name type="scientific">Acropora cervicornis</name>
    <name type="common">Staghorn coral</name>
    <dbReference type="NCBI Taxonomy" id="6130"/>
    <lineage>
        <taxon>Eukaryota</taxon>
        <taxon>Metazoa</taxon>
        <taxon>Cnidaria</taxon>
        <taxon>Anthozoa</taxon>
        <taxon>Hexacorallia</taxon>
        <taxon>Scleractinia</taxon>
        <taxon>Astrocoeniina</taxon>
        <taxon>Acroporidae</taxon>
        <taxon>Acropora</taxon>
    </lineage>
</organism>
<dbReference type="FunFam" id="2.60.120.10:FF:000299">
    <property type="entry name" value="Predicted protein"/>
    <property type="match status" value="1"/>
</dbReference>
<evidence type="ECO:0000313" key="3">
    <source>
        <dbReference type="Proteomes" id="UP001249851"/>
    </source>
</evidence>
<proteinExistence type="predicted"/>
<dbReference type="Pfam" id="PF13621">
    <property type="entry name" value="Cupin_8"/>
    <property type="match status" value="1"/>
</dbReference>
<dbReference type="PANTHER" id="PTHR12461:SF83">
    <property type="entry name" value="JMJC DOMAIN-CONTAINING PROTEIN"/>
    <property type="match status" value="1"/>
</dbReference>
<reference evidence="2" key="2">
    <citation type="journal article" date="2023" name="Science">
        <title>Genomic signatures of disease resistance in endangered staghorn corals.</title>
        <authorList>
            <person name="Vollmer S.V."/>
            <person name="Selwyn J.D."/>
            <person name="Despard B.A."/>
            <person name="Roesel C.L."/>
        </authorList>
    </citation>
    <scope>NUCLEOTIDE SEQUENCE</scope>
    <source>
        <strain evidence="2">K2</strain>
    </source>
</reference>
<evidence type="ECO:0000259" key="1">
    <source>
        <dbReference type="PROSITE" id="PS51184"/>
    </source>
</evidence>
<comment type="caution">
    <text evidence="2">The sequence shown here is derived from an EMBL/GenBank/DDBJ whole genome shotgun (WGS) entry which is preliminary data.</text>
</comment>
<protein>
    <submittedName>
        <fullName evidence="2">Bifunctional peptidase and (3S)-lysyl hydroxylase JMJD7</fullName>
    </submittedName>
</protein>